<protein>
    <submittedName>
        <fullName evidence="2">Uncharacterized protein</fullName>
    </submittedName>
</protein>
<proteinExistence type="predicted"/>
<comment type="caution">
    <text evidence="2">The sequence shown here is derived from an EMBL/GenBank/DDBJ whole genome shotgun (WGS) entry which is preliminary data.</text>
</comment>
<feature type="region of interest" description="Disordered" evidence="1">
    <location>
        <begin position="80"/>
        <end position="120"/>
    </location>
</feature>
<evidence type="ECO:0000313" key="3">
    <source>
        <dbReference type="Proteomes" id="UP000024635"/>
    </source>
</evidence>
<evidence type="ECO:0000313" key="2">
    <source>
        <dbReference type="EMBL" id="EYB83067.1"/>
    </source>
</evidence>
<organism evidence="2 3">
    <name type="scientific">Ancylostoma ceylanicum</name>
    <dbReference type="NCBI Taxonomy" id="53326"/>
    <lineage>
        <taxon>Eukaryota</taxon>
        <taxon>Metazoa</taxon>
        <taxon>Ecdysozoa</taxon>
        <taxon>Nematoda</taxon>
        <taxon>Chromadorea</taxon>
        <taxon>Rhabditida</taxon>
        <taxon>Rhabditina</taxon>
        <taxon>Rhabditomorpha</taxon>
        <taxon>Strongyloidea</taxon>
        <taxon>Ancylostomatidae</taxon>
        <taxon>Ancylostomatinae</taxon>
        <taxon>Ancylostoma</taxon>
    </lineage>
</organism>
<sequence>MDVLEIEKKNTLLYSNSFLVKYCSRISYGYKRIALLPFSRCKHVEKVANNLCLDDRIKLLDNDLLVKGCLQVELGRPPVVPLRPRPSSGPQASRWSRQQAAAGRDNPPSSHRSSTHPHTRTVTQRWLAVFAVGFPSNDTFSRPIKRPFVAASGRFHDEKAHHQH</sequence>
<dbReference type="Proteomes" id="UP000024635">
    <property type="component" value="Unassembled WGS sequence"/>
</dbReference>
<dbReference type="AlphaFoldDB" id="A0A016RYD7"/>
<name>A0A016RYD7_9BILA</name>
<feature type="compositionally biased region" description="Low complexity" evidence="1">
    <location>
        <begin position="85"/>
        <end position="112"/>
    </location>
</feature>
<evidence type="ECO:0000256" key="1">
    <source>
        <dbReference type="SAM" id="MobiDB-lite"/>
    </source>
</evidence>
<keyword evidence="3" id="KW-1185">Reference proteome</keyword>
<accession>A0A016RYD7</accession>
<dbReference type="EMBL" id="JARK01001679">
    <property type="protein sequence ID" value="EYB83067.1"/>
    <property type="molecule type" value="Genomic_DNA"/>
</dbReference>
<reference evidence="3" key="1">
    <citation type="journal article" date="2015" name="Nat. Genet.">
        <title>The genome and transcriptome of the zoonotic hookworm Ancylostoma ceylanicum identify infection-specific gene families.</title>
        <authorList>
            <person name="Schwarz E.M."/>
            <person name="Hu Y."/>
            <person name="Antoshechkin I."/>
            <person name="Miller M.M."/>
            <person name="Sternberg P.W."/>
            <person name="Aroian R.V."/>
        </authorList>
    </citation>
    <scope>NUCLEOTIDE SEQUENCE</scope>
    <source>
        <strain evidence="3">HY135</strain>
    </source>
</reference>
<gene>
    <name evidence="2" type="primary">Acey_s0343.g3050</name>
    <name evidence="2" type="ORF">Y032_0343g3050</name>
</gene>